<keyword evidence="7 9" id="KW-0472">Membrane</keyword>
<gene>
    <name evidence="9 11" type="primary">lnt</name>
    <name evidence="11" type="ORF">FXF49_04680</name>
</gene>
<evidence type="ECO:0000256" key="5">
    <source>
        <dbReference type="ARBA" id="ARBA00022692"/>
    </source>
</evidence>
<dbReference type="SUPFAM" id="SSF56317">
    <property type="entry name" value="Carbon-nitrogen hydrolase"/>
    <property type="match status" value="1"/>
</dbReference>
<evidence type="ECO:0000256" key="3">
    <source>
        <dbReference type="ARBA" id="ARBA00022475"/>
    </source>
</evidence>
<dbReference type="HAMAP" id="MF_01148">
    <property type="entry name" value="Lnt"/>
    <property type="match status" value="1"/>
</dbReference>
<proteinExistence type="inferred from homology"/>
<reference evidence="11 12" key="1">
    <citation type="submission" date="2019-08" db="EMBL/GenBank/DDBJ databases">
        <title>Genomic characterization of a novel candidate phylum (ARYD3) from a high temperature, high salinity tertiary oil reservoir in north central Oklahoma, USA.</title>
        <authorList>
            <person name="Youssef N.H."/>
            <person name="Yadav A."/>
            <person name="Elshahed M.S."/>
        </authorList>
    </citation>
    <scope>NUCLEOTIDE SEQUENCE [LARGE SCALE GENOMIC DNA]</scope>
    <source>
        <strain evidence="11">ARYD1</strain>
    </source>
</reference>
<feature type="transmembrane region" description="Helical" evidence="9">
    <location>
        <begin position="21"/>
        <end position="43"/>
    </location>
</feature>
<dbReference type="GO" id="GO:0016410">
    <property type="term" value="F:N-acyltransferase activity"/>
    <property type="evidence" value="ECO:0007669"/>
    <property type="project" value="UniProtKB-UniRule"/>
</dbReference>
<dbReference type="Proteomes" id="UP000323337">
    <property type="component" value="Unassembled WGS sequence"/>
</dbReference>
<feature type="domain" description="CN hydrolase" evidence="10">
    <location>
        <begin position="229"/>
        <end position="470"/>
    </location>
</feature>
<dbReference type="GO" id="GO:0042158">
    <property type="term" value="P:lipoprotein biosynthetic process"/>
    <property type="evidence" value="ECO:0007669"/>
    <property type="project" value="UniProtKB-UniRule"/>
</dbReference>
<protein>
    <recommendedName>
        <fullName evidence="9">Apolipoprotein N-acyltransferase</fullName>
        <shortName evidence="9">ALP N-acyltransferase</shortName>
        <ecNumber evidence="9">2.3.1.269</ecNumber>
    </recommendedName>
</protein>
<evidence type="ECO:0000256" key="7">
    <source>
        <dbReference type="ARBA" id="ARBA00023136"/>
    </source>
</evidence>
<dbReference type="InterPro" id="IPR045378">
    <property type="entry name" value="LNT_N"/>
</dbReference>
<dbReference type="Gene3D" id="3.60.110.10">
    <property type="entry name" value="Carbon-nitrogen hydrolase"/>
    <property type="match status" value="1"/>
</dbReference>
<keyword evidence="8 9" id="KW-0012">Acyltransferase</keyword>
<keyword evidence="11" id="KW-0449">Lipoprotein</keyword>
<dbReference type="UniPathway" id="UPA00666"/>
<dbReference type="PANTHER" id="PTHR38686:SF1">
    <property type="entry name" value="APOLIPOPROTEIN N-ACYLTRANSFERASE"/>
    <property type="match status" value="1"/>
</dbReference>
<dbReference type="NCBIfam" id="TIGR00546">
    <property type="entry name" value="lnt"/>
    <property type="match status" value="1"/>
</dbReference>
<evidence type="ECO:0000256" key="6">
    <source>
        <dbReference type="ARBA" id="ARBA00022989"/>
    </source>
</evidence>
<feature type="transmembrane region" description="Helical" evidence="9">
    <location>
        <begin position="171"/>
        <end position="188"/>
    </location>
</feature>
<dbReference type="PROSITE" id="PS50263">
    <property type="entry name" value="CN_HYDROLASE"/>
    <property type="match status" value="1"/>
</dbReference>
<accession>A0A5D0MJA0</accession>
<feature type="transmembrane region" description="Helical" evidence="9">
    <location>
        <begin position="195"/>
        <end position="213"/>
    </location>
</feature>
<dbReference type="Pfam" id="PF00795">
    <property type="entry name" value="CN_hydrolase"/>
    <property type="match status" value="1"/>
</dbReference>
<keyword evidence="5 9" id="KW-0812">Transmembrane</keyword>
<sequence length="504" mass="57009">MIIIKKMIIPLPMKNIDFKHILLPAISAVLLVLASPGVFSGYLSFFALVPLMIITGKSDNRELIISIIIFCLVYYLINLNWITIAVSHFGNAPLFIGYAVLIFFIVYLAVYWAVFLYFFRNGYGVVLLSLLFVILEIVRGRLFTGFPWLNFGSFAYNIPFFKLNASLIGEQGLSFLLILSNLLIFQLIHSKKVKYLTAFIALVLISFGSGYILNSTASLADKKISFRIIQPSYKQENKWIPAKKEEITNNVLGMLEKNMETKSDIIVLPESVFPAFTANEKDLHSKLQKLSKQKPIIFGSIRLNKNGNQKIKLFNSVYYINDNSTKIYDKIHLVPFGEYFPFKTIFKPINYYFFGDAEDFTSGDSVSVFMYNGTKMSPLLCYEGAFTNLVNKIKKNDADILILLTNDSWFGKSFGRYQHLAIDVIRSIEYGMPVVRAAQSGISGCITPGGNAIAQTKIDKKTAVSCSVPSEGSSTLFAKLGYSWLLILIIFYALRWITNYSRRK</sequence>
<evidence type="ECO:0000259" key="10">
    <source>
        <dbReference type="PROSITE" id="PS50263"/>
    </source>
</evidence>
<feature type="transmembrane region" description="Helical" evidence="9">
    <location>
        <begin position="63"/>
        <end position="82"/>
    </location>
</feature>
<dbReference type="InterPro" id="IPR036526">
    <property type="entry name" value="C-N_Hydrolase_sf"/>
</dbReference>
<evidence type="ECO:0000256" key="9">
    <source>
        <dbReference type="HAMAP-Rule" id="MF_01148"/>
    </source>
</evidence>
<keyword evidence="3 9" id="KW-1003">Cell membrane</keyword>
<evidence type="ECO:0000256" key="1">
    <source>
        <dbReference type="ARBA" id="ARBA00004651"/>
    </source>
</evidence>
<feature type="transmembrane region" description="Helical" evidence="9">
    <location>
        <begin position="94"/>
        <end position="115"/>
    </location>
</feature>
<dbReference type="CDD" id="cd07571">
    <property type="entry name" value="ALP_N-acyl_transferase"/>
    <property type="match status" value="1"/>
</dbReference>
<dbReference type="InterPro" id="IPR004563">
    <property type="entry name" value="Apolipo_AcylTrfase"/>
</dbReference>
<evidence type="ECO:0000256" key="4">
    <source>
        <dbReference type="ARBA" id="ARBA00022679"/>
    </source>
</evidence>
<dbReference type="AlphaFoldDB" id="A0A5D0MJA0"/>
<keyword evidence="6 9" id="KW-1133">Transmembrane helix</keyword>
<comment type="function">
    <text evidence="9">Catalyzes the phospholipid dependent N-acylation of the N-terminal cysteine of apolipoprotein, the last step in lipoprotein maturation.</text>
</comment>
<keyword evidence="4 9" id="KW-0808">Transferase</keyword>
<comment type="pathway">
    <text evidence="9">Protein modification; lipoprotein biosynthesis (N-acyl transfer).</text>
</comment>
<dbReference type="GO" id="GO:0005886">
    <property type="term" value="C:plasma membrane"/>
    <property type="evidence" value="ECO:0007669"/>
    <property type="project" value="UniProtKB-SubCell"/>
</dbReference>
<dbReference type="EMBL" id="VSIV01000107">
    <property type="protein sequence ID" value="TYB33767.1"/>
    <property type="molecule type" value="Genomic_DNA"/>
</dbReference>
<dbReference type="Pfam" id="PF20154">
    <property type="entry name" value="LNT_N"/>
    <property type="match status" value="1"/>
</dbReference>
<comment type="catalytic activity">
    <reaction evidence="9">
        <text>N-terminal S-1,2-diacyl-sn-glyceryl-L-cysteinyl-[lipoprotein] + a glycerophospholipid = N-acyl-S-1,2-diacyl-sn-glyceryl-L-cysteinyl-[lipoprotein] + a 2-acyl-sn-glycero-3-phospholipid + H(+)</text>
        <dbReference type="Rhea" id="RHEA:48228"/>
        <dbReference type="Rhea" id="RHEA-COMP:14681"/>
        <dbReference type="Rhea" id="RHEA-COMP:14684"/>
        <dbReference type="ChEBI" id="CHEBI:15378"/>
        <dbReference type="ChEBI" id="CHEBI:136912"/>
        <dbReference type="ChEBI" id="CHEBI:140656"/>
        <dbReference type="ChEBI" id="CHEBI:140657"/>
        <dbReference type="ChEBI" id="CHEBI:140660"/>
        <dbReference type="EC" id="2.3.1.269"/>
    </reaction>
</comment>
<organism evidence="11 12">
    <name type="scientific">Flexistipes sinusarabici</name>
    <dbReference type="NCBI Taxonomy" id="2352"/>
    <lineage>
        <taxon>Bacteria</taxon>
        <taxon>Pseudomonadati</taxon>
        <taxon>Deferribacterota</taxon>
        <taxon>Deferribacteres</taxon>
        <taxon>Deferribacterales</taxon>
        <taxon>Flexistipitaceae</taxon>
        <taxon>Flexistipes</taxon>
    </lineage>
</organism>
<comment type="subcellular location">
    <subcellularLocation>
        <location evidence="1 9">Cell membrane</location>
        <topology evidence="1 9">Multi-pass membrane protein</topology>
    </subcellularLocation>
</comment>
<evidence type="ECO:0000313" key="12">
    <source>
        <dbReference type="Proteomes" id="UP000323337"/>
    </source>
</evidence>
<feature type="transmembrane region" description="Helical" evidence="9">
    <location>
        <begin position="476"/>
        <end position="494"/>
    </location>
</feature>
<evidence type="ECO:0000256" key="8">
    <source>
        <dbReference type="ARBA" id="ARBA00023315"/>
    </source>
</evidence>
<dbReference type="PANTHER" id="PTHR38686">
    <property type="entry name" value="APOLIPOPROTEIN N-ACYLTRANSFERASE"/>
    <property type="match status" value="1"/>
</dbReference>
<evidence type="ECO:0000313" key="11">
    <source>
        <dbReference type="EMBL" id="TYB33767.1"/>
    </source>
</evidence>
<comment type="similarity">
    <text evidence="2 9">Belongs to the CN hydrolase family. Apolipoprotein N-acyltransferase subfamily.</text>
</comment>
<feature type="transmembrane region" description="Helical" evidence="9">
    <location>
        <begin position="121"/>
        <end position="138"/>
    </location>
</feature>
<dbReference type="EC" id="2.3.1.269" evidence="9"/>
<comment type="caution">
    <text evidence="11">The sequence shown here is derived from an EMBL/GenBank/DDBJ whole genome shotgun (WGS) entry which is preliminary data.</text>
</comment>
<evidence type="ECO:0000256" key="2">
    <source>
        <dbReference type="ARBA" id="ARBA00010065"/>
    </source>
</evidence>
<name>A0A5D0MJA0_FLESI</name>
<dbReference type="InterPro" id="IPR003010">
    <property type="entry name" value="C-N_Hydrolase"/>
</dbReference>